<dbReference type="AlphaFoldDB" id="A0A6A4HHD9"/>
<name>A0A6A4HHD9_9AGAR</name>
<sequence>MRFTLEAYAADKSLTPPLGHPHATISMHDHSDGICIVTGRTNGFCPPQHGDLRSVCPALNAMANHGYIPRDGQNITFGTLFKGLKSCYGLSSPLAAFLVMGGFLLISRSPFHIPYLLEPNGDGVIDLHLIGKHNGLEHDASLVHKDTPRGEKYAPTEIKQSWVLKLIGDILPPVSGYLGEETSQPSIGVTPNETVSETGTLPTLRRFIDDPVYLTTLVDEADVGRMRARRQREILPRRLDAVHQELACRKHGNPSWGVEHRE</sequence>
<organism evidence="9 10">
    <name type="scientific">Gymnopus androsaceus JB14</name>
    <dbReference type="NCBI Taxonomy" id="1447944"/>
    <lineage>
        <taxon>Eukaryota</taxon>
        <taxon>Fungi</taxon>
        <taxon>Dikarya</taxon>
        <taxon>Basidiomycota</taxon>
        <taxon>Agaricomycotina</taxon>
        <taxon>Agaricomycetes</taxon>
        <taxon>Agaricomycetidae</taxon>
        <taxon>Agaricales</taxon>
        <taxon>Marasmiineae</taxon>
        <taxon>Omphalotaceae</taxon>
        <taxon>Gymnopus</taxon>
    </lineage>
</organism>
<keyword evidence="4" id="KW-0479">Metal-binding</keyword>
<evidence type="ECO:0000256" key="7">
    <source>
        <dbReference type="ARBA" id="ARBA00025795"/>
    </source>
</evidence>
<keyword evidence="5" id="KW-0560">Oxidoreductase</keyword>
<protein>
    <submittedName>
        <fullName evidence="9">Cloroperoxidase</fullName>
    </submittedName>
</protein>
<keyword evidence="6" id="KW-0408">Iron</keyword>
<evidence type="ECO:0000313" key="10">
    <source>
        <dbReference type="Proteomes" id="UP000799118"/>
    </source>
</evidence>
<dbReference type="PANTHER" id="PTHR33577">
    <property type="entry name" value="STERIGMATOCYSTIN BIOSYNTHESIS PEROXIDASE STCC-RELATED"/>
    <property type="match status" value="1"/>
</dbReference>
<gene>
    <name evidence="9" type="ORF">BT96DRAFT_995378</name>
</gene>
<evidence type="ECO:0000256" key="6">
    <source>
        <dbReference type="ARBA" id="ARBA00023004"/>
    </source>
</evidence>
<keyword evidence="10" id="KW-1185">Reference proteome</keyword>
<proteinExistence type="inferred from homology"/>
<dbReference type="OrthoDB" id="407298at2759"/>
<comment type="similarity">
    <text evidence="7">Belongs to the chloroperoxidase family.</text>
</comment>
<accession>A0A6A4HHD9</accession>
<dbReference type="Proteomes" id="UP000799118">
    <property type="component" value="Unassembled WGS sequence"/>
</dbReference>
<dbReference type="EMBL" id="ML769490">
    <property type="protein sequence ID" value="KAE9397949.1"/>
    <property type="molecule type" value="Genomic_DNA"/>
</dbReference>
<evidence type="ECO:0000259" key="8">
    <source>
        <dbReference type="PROSITE" id="PS51405"/>
    </source>
</evidence>
<keyword evidence="2" id="KW-0575">Peroxidase</keyword>
<dbReference type="GO" id="GO:0004601">
    <property type="term" value="F:peroxidase activity"/>
    <property type="evidence" value="ECO:0007669"/>
    <property type="project" value="UniProtKB-KW"/>
</dbReference>
<feature type="domain" description="Heme haloperoxidase family profile" evidence="8">
    <location>
        <begin position="40"/>
        <end position="262"/>
    </location>
</feature>
<reference evidence="9" key="1">
    <citation type="journal article" date="2019" name="Environ. Microbiol.">
        <title>Fungal ecological strategies reflected in gene transcription - a case study of two litter decomposers.</title>
        <authorList>
            <person name="Barbi F."/>
            <person name="Kohler A."/>
            <person name="Barry K."/>
            <person name="Baskaran P."/>
            <person name="Daum C."/>
            <person name="Fauchery L."/>
            <person name="Ihrmark K."/>
            <person name="Kuo A."/>
            <person name="LaButti K."/>
            <person name="Lipzen A."/>
            <person name="Morin E."/>
            <person name="Grigoriev I.V."/>
            <person name="Henrissat B."/>
            <person name="Lindahl B."/>
            <person name="Martin F."/>
        </authorList>
    </citation>
    <scope>NUCLEOTIDE SEQUENCE</scope>
    <source>
        <strain evidence="9">JB14</strain>
    </source>
</reference>
<evidence type="ECO:0000256" key="4">
    <source>
        <dbReference type="ARBA" id="ARBA00022723"/>
    </source>
</evidence>
<dbReference type="PROSITE" id="PS51405">
    <property type="entry name" value="HEME_HALOPEROXIDASE"/>
    <property type="match status" value="1"/>
</dbReference>
<dbReference type="Pfam" id="PF01328">
    <property type="entry name" value="Peroxidase_2"/>
    <property type="match status" value="1"/>
</dbReference>
<evidence type="ECO:0000313" key="9">
    <source>
        <dbReference type="EMBL" id="KAE9397949.1"/>
    </source>
</evidence>
<dbReference type="InterPro" id="IPR000028">
    <property type="entry name" value="Chloroperoxidase"/>
</dbReference>
<comment type="cofactor">
    <cofactor evidence="1">
        <name>heme b</name>
        <dbReference type="ChEBI" id="CHEBI:60344"/>
    </cofactor>
</comment>
<keyword evidence="3" id="KW-0349">Heme</keyword>
<dbReference type="GO" id="GO:0046872">
    <property type="term" value="F:metal ion binding"/>
    <property type="evidence" value="ECO:0007669"/>
    <property type="project" value="UniProtKB-KW"/>
</dbReference>
<evidence type="ECO:0000256" key="5">
    <source>
        <dbReference type="ARBA" id="ARBA00023002"/>
    </source>
</evidence>
<evidence type="ECO:0000256" key="1">
    <source>
        <dbReference type="ARBA" id="ARBA00001970"/>
    </source>
</evidence>
<dbReference type="InterPro" id="IPR036851">
    <property type="entry name" value="Chloroperoxidase-like_sf"/>
</dbReference>
<dbReference type="PANTHER" id="PTHR33577:SF9">
    <property type="entry name" value="PEROXIDASE STCC"/>
    <property type="match status" value="1"/>
</dbReference>
<evidence type="ECO:0000256" key="3">
    <source>
        <dbReference type="ARBA" id="ARBA00022617"/>
    </source>
</evidence>
<evidence type="ECO:0000256" key="2">
    <source>
        <dbReference type="ARBA" id="ARBA00022559"/>
    </source>
</evidence>
<dbReference type="Gene3D" id="1.10.489.10">
    <property type="entry name" value="Chloroperoxidase-like"/>
    <property type="match status" value="1"/>
</dbReference>
<dbReference type="SUPFAM" id="SSF47571">
    <property type="entry name" value="Cloroperoxidase"/>
    <property type="match status" value="1"/>
</dbReference>